<reference evidence="1" key="1">
    <citation type="journal article" date="2019" name="MBio">
        <title>Virus Genomes from Deep Sea Sediments Expand the Ocean Megavirome and Support Independent Origins of Viral Gigantism.</title>
        <authorList>
            <person name="Backstrom D."/>
            <person name="Yutin N."/>
            <person name="Jorgensen S.L."/>
            <person name="Dharamshi J."/>
            <person name="Homa F."/>
            <person name="Zaremba-Niedwiedzka K."/>
            <person name="Spang A."/>
            <person name="Wolf Y.I."/>
            <person name="Koonin E.V."/>
            <person name="Ettema T.J."/>
        </authorList>
    </citation>
    <scope>NUCLEOTIDE SEQUENCE</scope>
</reference>
<dbReference type="EMBL" id="MK500388">
    <property type="protein sequence ID" value="QBK88349.1"/>
    <property type="molecule type" value="Genomic_DNA"/>
</dbReference>
<gene>
    <name evidence="1" type="ORF">LCMiAC01_00130</name>
</gene>
<organism evidence="1">
    <name type="scientific">Mimivirus LCMiAC01</name>
    <dbReference type="NCBI Taxonomy" id="2506608"/>
    <lineage>
        <taxon>Viruses</taxon>
        <taxon>Varidnaviria</taxon>
        <taxon>Bamfordvirae</taxon>
        <taxon>Nucleocytoviricota</taxon>
        <taxon>Megaviricetes</taxon>
        <taxon>Imitervirales</taxon>
        <taxon>Mimiviridae</taxon>
        <taxon>Klosneuvirinae</taxon>
    </lineage>
</organism>
<name>A0A481YYW8_9VIRU</name>
<proteinExistence type="predicted"/>
<evidence type="ECO:0000313" key="1">
    <source>
        <dbReference type="EMBL" id="QBK88349.1"/>
    </source>
</evidence>
<protein>
    <submittedName>
        <fullName evidence="1">Uncharacterized protein</fullName>
    </submittedName>
</protein>
<accession>A0A481YYW8</accession>
<sequence length="1113" mass="127747">MSLLASSEGRDLYDDRKWLFTTNPKDTRGNLFTRAMEKAGGKELGDGSLMLDVLRASLYDNRGNMADNDVHNEPIDWLVETAHFHRAFDKPVGAGNKLGAVGSTTEMYVNVAAGGYTNPQQFVKDGRMMTILGRSRKFMMLMAPNRRNYIMTAPGRNMGRTTMSPDPGACTGGDVCTPWLFDQNDNNNALSSVIRQYALAKPVIVQSDRLWRSTSEFQTVMAILASRWAVLNTGSRLSGVANNAGAVKTNFDAIWATIGNLQIYEGGVVNINPLTLDQLVDRFLGNGVAANNWNPRQGFLVNLFQAAGMVTKNIGPNLDPMANGQPTAGTRIQGHPNFDQGGRAINFDKVNYSPQGVLKKMAATNVNVTYATLQQEIVQQLKPKIKEFMFKNAKYVAEIIAGKHGDGDVDQVPIVDATPIAAGENNTLVNSDTIREVYHKRIRKALHKYIFNTVNWDNNNAMTVYIDPWWKEVLHGLSSLVYSVFRSVIQKYFASEYMDLTSQYQINLWNKVYANWENVTQDTQRFYNKYVILLKRVGNDWVPYNAQRKFNGGLTLDAAGLATHRFNLKKLMPGSTVTLFERDLPDFVKSKFNVNSIHYTYYDGRLQTESTANWDENNKEFFRGLYHKILNTVPTGAYHMYTHQGTNFHFCKDMACVEQHFKNRQRFSVLEDRFVRKRILRISVAKYVDVPKKEIYEDRTFMDMIDENIWFIDEDGEFYMEKDGKKIPYGAKSDEAKKLMKYGNKCYTSLHQGDKKDCRKYIYKCLLNDDAKSLEKCITLANFKDFYNVAKEEINSMHPMVALKTLKHFGFKVENVYDRVLNTNIDKVIKVSDWINLEIRKKYPSNNKFEEIVAKLKANNENLLVYLDLTVAYVNSNPGILNKKIKGKTEEAIGLARPTQYAKELKLPMYKRPPLAYKIKYDTETFRHYLKSRPRLIGAMPIRRVRGGIRFPFGMSHTPYVSGIWRAQMGGGNYGWVLKQTGSSKKKINCAQFIYEVFKDQINELKRKGVEISDNDKEKIKKRIDTMMKLQKELLKNIQYIEEYNELINIFPEQKTGSLTLRKLYDFVDRQGKLQNKYVTYQEQMAKLLSKLDAYLYKEIGAKERKKWSNVPY</sequence>